<gene>
    <name evidence="1" type="ORF">K4L44_01055</name>
</gene>
<dbReference type="Proteomes" id="UP000826212">
    <property type="component" value="Chromosome"/>
</dbReference>
<evidence type="ECO:0000313" key="2">
    <source>
        <dbReference type="Proteomes" id="UP000826212"/>
    </source>
</evidence>
<organism evidence="1 2">
    <name type="scientific">Halosquirtibacter laminarini</name>
    <dbReference type="NCBI Taxonomy" id="3374600"/>
    <lineage>
        <taxon>Bacteria</taxon>
        <taxon>Pseudomonadati</taxon>
        <taxon>Bacteroidota</taxon>
        <taxon>Bacteroidia</taxon>
        <taxon>Marinilabiliales</taxon>
        <taxon>Prolixibacteraceae</taxon>
        <taxon>Halosquirtibacter</taxon>
    </lineage>
</organism>
<evidence type="ECO:0000313" key="1">
    <source>
        <dbReference type="EMBL" id="QZE14488.1"/>
    </source>
</evidence>
<dbReference type="EMBL" id="CP081303">
    <property type="protein sequence ID" value="QZE14488.1"/>
    <property type="molecule type" value="Genomic_DNA"/>
</dbReference>
<protein>
    <submittedName>
        <fullName evidence="1">Radical SAM protein</fullName>
    </submittedName>
</protein>
<reference evidence="1" key="1">
    <citation type="submission" date="2021-08" db="EMBL/GenBank/DDBJ databases">
        <title>Novel anaerobic bacterium isolated from sea squirt in East Sea, Republic of Korea.</title>
        <authorList>
            <person name="Nguyen T.H."/>
            <person name="Li Z."/>
            <person name="Lee Y.-J."/>
            <person name="Ko J."/>
            <person name="Kim S.-G."/>
        </authorList>
    </citation>
    <scope>NUCLEOTIDE SEQUENCE</scope>
    <source>
        <strain evidence="1">KCTC 25031</strain>
    </source>
</reference>
<proteinExistence type="predicted"/>
<accession>A0AC61NFS8</accession>
<keyword evidence="2" id="KW-1185">Reference proteome</keyword>
<name>A0AC61NFS8_9BACT</name>
<sequence>MNQHDLLIVTAPFCQPNTPYPASAFLKGYLNEKGYHTQHLDLSIEVLDKILNPLFLQTIIDKIPEEDAVFYLNRNKYLQLVNPVKSFLQGDNDGFAYRINLGALPKGSRADQLEENIEVFSEETIYDQAKYRATVFIEEIIDLIVKYEDSRFGFSRYAERISSFSAPFDQIETELSNPTLVTDLFEETLDTHIRDINPKAIAFSIPFPGNLISSLYCCRYIKTKYPKIKLIMGGGFVNTELRSIKEKRLFNYIDFLTLDDGEKPLEHLLYNLRSEDQKPWVRTFLMENNEIVYHDNSQDYPLSHEDIGTPDYTDLPWNKYMGMVEMTNPMHRLWTEGKWVKMMIAHGCYWHKCSFCDTTLDYIRRYSQATAKTICDRIEKVITQTSIRSFHFIDEAAPPKILLELSLEIIRRGLQISWWTNVRFEKAFTPSMSRILSKAGCIGVSGGLEVASDRLLKMMNKGVSLEQVAKVTKGMKQAGILVHAYLMYGFPTETEQETIDALEVVRQLFEQRCIDSGFWHQFAMTVHSPVGKNPEAFGVERVDISDKKFAENDCHHNDPQGASHSIFSDGLKRSLFNYMHQVGIDFPLNQWFDHKTPKPSIPSNFISNALMQEVILEDHPRAKLWINPDFDMVLTRNKKKGLLTIQSDHGIAQVKVENQIIKIIEDILTLPQIRQVPVLLKEIEENLHIDMGSLFINKVWPYLKVSGWEIIK</sequence>